<keyword evidence="1" id="KW-0472">Membrane</keyword>
<evidence type="ECO:0000256" key="1">
    <source>
        <dbReference type="SAM" id="Phobius"/>
    </source>
</evidence>
<feature type="transmembrane region" description="Helical" evidence="1">
    <location>
        <begin position="21"/>
        <end position="41"/>
    </location>
</feature>
<sequence length="128" mass="13401">MSTHVRARKGRRPRSVVIDATLQLLTTVPFLLGTFVVLAYGGAAQAAAEAEIVRQGLPGGILAQHGVNFSGSDTLIMPGWLTAANIAKLALTTLGSLLVIALLAVPTARRVGGRVSTATVRCQGGWRW</sequence>
<keyword evidence="1" id="KW-1133">Transmembrane helix</keyword>
<dbReference type="EMBL" id="JBHSPA010000003">
    <property type="protein sequence ID" value="MFC5822426.1"/>
    <property type="molecule type" value="Genomic_DNA"/>
</dbReference>
<dbReference type="Proteomes" id="UP001596058">
    <property type="component" value="Unassembled WGS sequence"/>
</dbReference>
<keyword evidence="3" id="KW-1185">Reference proteome</keyword>
<reference evidence="3" key="1">
    <citation type="journal article" date="2019" name="Int. J. Syst. Evol. Microbiol.">
        <title>The Global Catalogue of Microorganisms (GCM) 10K type strain sequencing project: providing services to taxonomists for standard genome sequencing and annotation.</title>
        <authorList>
            <consortium name="The Broad Institute Genomics Platform"/>
            <consortium name="The Broad Institute Genome Sequencing Center for Infectious Disease"/>
            <person name="Wu L."/>
            <person name="Ma J."/>
        </authorList>
    </citation>
    <scope>NUCLEOTIDE SEQUENCE [LARGE SCALE GENOMIC DNA]</scope>
    <source>
        <strain evidence="3">CCUG 53903</strain>
    </source>
</reference>
<proteinExistence type="predicted"/>
<feature type="transmembrane region" description="Helical" evidence="1">
    <location>
        <begin position="86"/>
        <end position="105"/>
    </location>
</feature>
<comment type="caution">
    <text evidence="2">The sequence shown here is derived from an EMBL/GenBank/DDBJ whole genome shotgun (WGS) entry which is preliminary data.</text>
</comment>
<name>A0ABW1CCI5_9ACTN</name>
<accession>A0ABW1CCI5</accession>
<organism evidence="2 3">
    <name type="scientific">Nonomuraea insulae</name>
    <dbReference type="NCBI Taxonomy" id="1616787"/>
    <lineage>
        <taxon>Bacteria</taxon>
        <taxon>Bacillati</taxon>
        <taxon>Actinomycetota</taxon>
        <taxon>Actinomycetes</taxon>
        <taxon>Streptosporangiales</taxon>
        <taxon>Streptosporangiaceae</taxon>
        <taxon>Nonomuraea</taxon>
    </lineage>
</organism>
<evidence type="ECO:0000313" key="3">
    <source>
        <dbReference type="Proteomes" id="UP001596058"/>
    </source>
</evidence>
<dbReference type="RefSeq" id="WP_379511980.1">
    <property type="nucleotide sequence ID" value="NZ_JBHSPA010000003.1"/>
</dbReference>
<evidence type="ECO:0000313" key="2">
    <source>
        <dbReference type="EMBL" id="MFC5822426.1"/>
    </source>
</evidence>
<gene>
    <name evidence="2" type="ORF">ACFPZ3_01025</name>
</gene>
<keyword evidence="1" id="KW-0812">Transmembrane</keyword>
<protein>
    <submittedName>
        <fullName evidence="2">Uncharacterized protein</fullName>
    </submittedName>
</protein>